<reference evidence="4" key="1">
    <citation type="submission" date="2025-08" db="UniProtKB">
        <authorList>
            <consortium name="RefSeq"/>
        </authorList>
    </citation>
    <scope>IDENTIFICATION</scope>
</reference>
<dbReference type="GeneID" id="105180146"/>
<dbReference type="OrthoDB" id="894015at2759"/>
<protein>
    <submittedName>
        <fullName evidence="4">Uncharacterized protein LOC105180146</fullName>
    </submittedName>
</protein>
<sequence>MEVLTSVVLVLLFLLDPTCVCADQVKIVQISFQHVQNAKSSLLPRKLQLNQVATVKGSADKHFTPPEKFIEPSSGTKQHGKQENVMQDARKGTWREWVEEGTNKSEYFSMDYGWVRRRRPIHNKHIPFVP</sequence>
<feature type="chain" id="PRO_5026820530" evidence="2">
    <location>
        <begin position="23"/>
        <end position="130"/>
    </location>
</feature>
<name>A0A6I9UQU2_SESIN</name>
<dbReference type="Proteomes" id="UP000504604">
    <property type="component" value="Unplaced"/>
</dbReference>
<evidence type="ECO:0000313" key="4">
    <source>
        <dbReference type="RefSeq" id="XP_011102108.1"/>
    </source>
</evidence>
<dbReference type="RefSeq" id="XP_011102108.1">
    <property type="nucleotide sequence ID" value="XM_011103806.2"/>
</dbReference>
<accession>A0A6I9UQU2</accession>
<evidence type="ECO:0000256" key="2">
    <source>
        <dbReference type="SAM" id="SignalP"/>
    </source>
</evidence>
<dbReference type="AlphaFoldDB" id="A0A6I9UQU2"/>
<keyword evidence="2" id="KW-0732">Signal</keyword>
<feature type="signal peptide" evidence="2">
    <location>
        <begin position="1"/>
        <end position="22"/>
    </location>
</feature>
<evidence type="ECO:0000313" key="3">
    <source>
        <dbReference type="Proteomes" id="UP000504604"/>
    </source>
</evidence>
<proteinExistence type="predicted"/>
<gene>
    <name evidence="4" type="primary">LOC105180146</name>
</gene>
<feature type="compositionally biased region" description="Basic and acidic residues" evidence="1">
    <location>
        <begin position="58"/>
        <end position="70"/>
    </location>
</feature>
<keyword evidence="3" id="KW-1185">Reference proteome</keyword>
<feature type="region of interest" description="Disordered" evidence="1">
    <location>
        <begin position="58"/>
        <end position="88"/>
    </location>
</feature>
<dbReference type="InParanoid" id="A0A6I9UQU2"/>
<evidence type="ECO:0000256" key="1">
    <source>
        <dbReference type="SAM" id="MobiDB-lite"/>
    </source>
</evidence>
<organism evidence="3 4">
    <name type="scientific">Sesamum indicum</name>
    <name type="common">Oriental sesame</name>
    <name type="synonym">Sesamum orientale</name>
    <dbReference type="NCBI Taxonomy" id="4182"/>
    <lineage>
        <taxon>Eukaryota</taxon>
        <taxon>Viridiplantae</taxon>
        <taxon>Streptophyta</taxon>
        <taxon>Embryophyta</taxon>
        <taxon>Tracheophyta</taxon>
        <taxon>Spermatophyta</taxon>
        <taxon>Magnoliopsida</taxon>
        <taxon>eudicotyledons</taxon>
        <taxon>Gunneridae</taxon>
        <taxon>Pentapetalae</taxon>
        <taxon>asterids</taxon>
        <taxon>lamiids</taxon>
        <taxon>Lamiales</taxon>
        <taxon>Pedaliaceae</taxon>
        <taxon>Sesamum</taxon>
    </lineage>
</organism>
<dbReference type="KEGG" id="sind:105180146"/>